<evidence type="ECO:0000313" key="7">
    <source>
        <dbReference type="Proteomes" id="UP000774326"/>
    </source>
</evidence>
<dbReference type="InterPro" id="IPR052241">
    <property type="entry name" value="SLC66/Scramblase_ANY1"/>
</dbReference>
<dbReference type="EMBL" id="JAEUBG010005079">
    <property type="protein sequence ID" value="KAH3678543.1"/>
    <property type="molecule type" value="Genomic_DNA"/>
</dbReference>
<accession>A0A9P8TGB5</accession>
<dbReference type="AlphaFoldDB" id="A0A9P8TGB5"/>
<evidence type="ECO:0008006" key="8">
    <source>
        <dbReference type="Google" id="ProtNLM"/>
    </source>
</evidence>
<protein>
    <recommendedName>
        <fullName evidence="8">PQ-loop repeat-containing protein 1</fullName>
    </recommendedName>
</protein>
<evidence type="ECO:0000256" key="5">
    <source>
        <dbReference type="SAM" id="Phobius"/>
    </source>
</evidence>
<evidence type="ECO:0000256" key="4">
    <source>
        <dbReference type="ARBA" id="ARBA00023136"/>
    </source>
</evidence>
<keyword evidence="3 5" id="KW-1133">Transmembrane helix</keyword>
<keyword evidence="4 5" id="KW-0472">Membrane</keyword>
<dbReference type="PANTHER" id="PTHR14856:SF9">
    <property type="entry name" value="PQ-LOOP REPEAT-CONTAINING PROTEIN 1"/>
    <property type="match status" value="1"/>
</dbReference>
<dbReference type="GO" id="GO:0005829">
    <property type="term" value="C:cytosol"/>
    <property type="evidence" value="ECO:0007669"/>
    <property type="project" value="GOC"/>
</dbReference>
<evidence type="ECO:0000256" key="2">
    <source>
        <dbReference type="ARBA" id="ARBA00022692"/>
    </source>
</evidence>
<dbReference type="GO" id="GO:0016020">
    <property type="term" value="C:membrane"/>
    <property type="evidence" value="ECO:0007669"/>
    <property type="project" value="UniProtKB-SubCell"/>
</dbReference>
<comment type="subcellular location">
    <subcellularLocation>
        <location evidence="1">Membrane</location>
        <topology evidence="1">Multi-pass membrane protein</topology>
    </subcellularLocation>
</comment>
<feature type="transmembrane region" description="Helical" evidence="5">
    <location>
        <begin position="89"/>
        <end position="107"/>
    </location>
</feature>
<feature type="transmembrane region" description="Helical" evidence="5">
    <location>
        <begin position="284"/>
        <end position="306"/>
    </location>
</feature>
<dbReference type="Proteomes" id="UP000774326">
    <property type="component" value="Unassembled WGS sequence"/>
</dbReference>
<evidence type="ECO:0000256" key="3">
    <source>
        <dbReference type="ARBA" id="ARBA00022989"/>
    </source>
</evidence>
<evidence type="ECO:0000313" key="6">
    <source>
        <dbReference type="EMBL" id="KAH3678543.1"/>
    </source>
</evidence>
<dbReference type="Gene3D" id="1.20.1280.290">
    <property type="match status" value="2"/>
</dbReference>
<sequence>MSDSYYDQLTSFLPPSTNSIFPEWITIPYLFQQIITITPLLSYGSTIHSIHKNKSTLGFSLDICLTMIVASSCRLSYFMFGGFHDVGLVRQAAVMVCVQFVVLYVALKYHDDKLEGEKFTDELDYWLEFRLSYQELKEFQWSDLSDSLTRLSVILHDFVKLNLLKFVRLFDPNYHRPFQFWQWPTTSTTAAAGFLEISPYWKTIAYIELSIILTTFLFRGQLPFLGTIIGTFGLFIESLLPLPQILLLLKLQSIKGFKLMLLVSWICGDFTKISYLMFGEGDKGPLFMIFAMWQMALDFYIGYLYVWFKFFKEDSINVDLTGSAGLELKDLHREQLHRKV</sequence>
<dbReference type="GO" id="GO:0045332">
    <property type="term" value="P:phospholipid translocation"/>
    <property type="evidence" value="ECO:0007669"/>
    <property type="project" value="TreeGrafter"/>
</dbReference>
<feature type="transmembrane region" description="Helical" evidence="5">
    <location>
        <begin position="224"/>
        <end position="247"/>
    </location>
</feature>
<gene>
    <name evidence="6" type="ORF">WICPIJ_008836</name>
</gene>
<keyword evidence="7" id="KW-1185">Reference proteome</keyword>
<comment type="caution">
    <text evidence="6">The sequence shown here is derived from an EMBL/GenBank/DDBJ whole genome shotgun (WGS) entry which is preliminary data.</text>
</comment>
<dbReference type="PANTHER" id="PTHR14856">
    <property type="entry name" value="PQ-LOOP REPEAT-CONTAINING PROTEIN 1-LIKE PROTEIN"/>
    <property type="match status" value="1"/>
</dbReference>
<feature type="transmembrane region" description="Helical" evidence="5">
    <location>
        <begin position="20"/>
        <end position="44"/>
    </location>
</feature>
<dbReference type="Pfam" id="PF04193">
    <property type="entry name" value="PQ-loop"/>
    <property type="match status" value="1"/>
</dbReference>
<reference evidence="6" key="1">
    <citation type="journal article" date="2021" name="Open Biol.">
        <title>Shared evolutionary footprints suggest mitochondrial oxidative damage underlies multiple complex I losses in fungi.</title>
        <authorList>
            <person name="Schikora-Tamarit M.A."/>
            <person name="Marcet-Houben M."/>
            <person name="Nosek J."/>
            <person name="Gabaldon T."/>
        </authorList>
    </citation>
    <scope>NUCLEOTIDE SEQUENCE</scope>
    <source>
        <strain evidence="6">CBS2887</strain>
    </source>
</reference>
<dbReference type="OrthoDB" id="292213at2759"/>
<reference evidence="6" key="2">
    <citation type="submission" date="2021-01" db="EMBL/GenBank/DDBJ databases">
        <authorList>
            <person name="Schikora-Tamarit M.A."/>
        </authorList>
    </citation>
    <scope>NUCLEOTIDE SEQUENCE</scope>
    <source>
        <strain evidence="6">CBS2887</strain>
    </source>
</reference>
<proteinExistence type="predicted"/>
<dbReference type="GO" id="GO:0042147">
    <property type="term" value="P:retrograde transport, endosome to Golgi"/>
    <property type="evidence" value="ECO:0007669"/>
    <property type="project" value="TreeGrafter"/>
</dbReference>
<organism evidence="6 7">
    <name type="scientific">Wickerhamomyces pijperi</name>
    <name type="common">Yeast</name>
    <name type="synonym">Pichia pijperi</name>
    <dbReference type="NCBI Taxonomy" id="599730"/>
    <lineage>
        <taxon>Eukaryota</taxon>
        <taxon>Fungi</taxon>
        <taxon>Dikarya</taxon>
        <taxon>Ascomycota</taxon>
        <taxon>Saccharomycotina</taxon>
        <taxon>Saccharomycetes</taxon>
        <taxon>Phaffomycetales</taxon>
        <taxon>Wickerhamomycetaceae</taxon>
        <taxon>Wickerhamomyces</taxon>
    </lineage>
</organism>
<dbReference type="GO" id="GO:0005802">
    <property type="term" value="C:trans-Golgi network"/>
    <property type="evidence" value="ECO:0007669"/>
    <property type="project" value="TreeGrafter"/>
</dbReference>
<keyword evidence="2 5" id="KW-0812">Transmembrane</keyword>
<evidence type="ECO:0000256" key="1">
    <source>
        <dbReference type="ARBA" id="ARBA00004141"/>
    </source>
</evidence>
<dbReference type="InterPro" id="IPR006603">
    <property type="entry name" value="PQ-loop_rpt"/>
</dbReference>
<feature type="transmembrane region" description="Helical" evidence="5">
    <location>
        <begin position="56"/>
        <end position="77"/>
    </location>
</feature>
<name>A0A9P8TGB5_WICPI</name>
<dbReference type="GO" id="GO:0005768">
    <property type="term" value="C:endosome"/>
    <property type="evidence" value="ECO:0007669"/>
    <property type="project" value="TreeGrafter"/>
</dbReference>